<name>A0AAU9SSP7_THLAR</name>
<dbReference type="InterPro" id="IPR002710">
    <property type="entry name" value="Dilute_dom"/>
</dbReference>
<keyword evidence="3" id="KW-1185">Reference proteome</keyword>
<dbReference type="EMBL" id="OU466862">
    <property type="protein sequence ID" value="CAH2072281.1"/>
    <property type="molecule type" value="Genomic_DNA"/>
</dbReference>
<evidence type="ECO:0000313" key="2">
    <source>
        <dbReference type="EMBL" id="CAH2072281.1"/>
    </source>
</evidence>
<evidence type="ECO:0000313" key="3">
    <source>
        <dbReference type="Proteomes" id="UP000836841"/>
    </source>
</evidence>
<sequence length="390" mass="44743">MSKPEHQELLVKCISQNLEVQVTSVFAPIIQTIASAIEVATDNNQTSAYWLSNLALLRCLLQRRFTSATIPCKSMIGLACVLSLKGYMGGRVVLSSLSRQREVEAKYPALLFKQQLTALLEKMYGMIRDNLKKEISPLLELCIKAQRKKFPQQALTAYWQSIVERLSSYLILMKANIVPPFLVSKIYIQIFSFINVELFNRHKDFCIIKLCSLLLRRECCSFSNGEYVKAGLDELKQWCIEATDEYVGSAWDELRHIREAVSFLVIRKKQEKTLEELTREICPVLSIAQLYRISTMYWDDKYVSYTHDHGVSSDVLKKMRRVMDLTVTEESNNIFGRSFLLEDDSSIPFTVEDISKSMQELDVNDFELPQLIHENAGFSFLLTRGEGSPL</sequence>
<accession>A0AAU9SSP7</accession>
<dbReference type="PANTHER" id="PTHR16027:SF11">
    <property type="entry name" value="DILUTE DOMAIN-CONTAINING PROTEIN"/>
    <property type="match status" value="1"/>
</dbReference>
<dbReference type="AlphaFoldDB" id="A0AAU9SSP7"/>
<protein>
    <recommendedName>
        <fullName evidence="1">Dilute domain-containing protein</fullName>
    </recommendedName>
</protein>
<organism evidence="2 3">
    <name type="scientific">Thlaspi arvense</name>
    <name type="common">Field penny-cress</name>
    <dbReference type="NCBI Taxonomy" id="13288"/>
    <lineage>
        <taxon>Eukaryota</taxon>
        <taxon>Viridiplantae</taxon>
        <taxon>Streptophyta</taxon>
        <taxon>Embryophyta</taxon>
        <taxon>Tracheophyta</taxon>
        <taxon>Spermatophyta</taxon>
        <taxon>Magnoliopsida</taxon>
        <taxon>eudicotyledons</taxon>
        <taxon>Gunneridae</taxon>
        <taxon>Pentapetalae</taxon>
        <taxon>rosids</taxon>
        <taxon>malvids</taxon>
        <taxon>Brassicales</taxon>
        <taxon>Brassicaceae</taxon>
        <taxon>Thlaspideae</taxon>
        <taxon>Thlaspi</taxon>
    </lineage>
</organism>
<dbReference type="SMART" id="SM01132">
    <property type="entry name" value="DIL"/>
    <property type="match status" value="1"/>
</dbReference>
<dbReference type="PROSITE" id="PS51126">
    <property type="entry name" value="DILUTE"/>
    <property type="match status" value="1"/>
</dbReference>
<dbReference type="Proteomes" id="UP000836841">
    <property type="component" value="Chromosome 6"/>
</dbReference>
<feature type="domain" description="Dilute" evidence="1">
    <location>
        <begin position="27"/>
        <end position="325"/>
    </location>
</feature>
<proteinExistence type="predicted"/>
<reference evidence="2 3" key="1">
    <citation type="submission" date="2022-03" db="EMBL/GenBank/DDBJ databases">
        <authorList>
            <person name="Nunn A."/>
            <person name="Chopra R."/>
            <person name="Nunn A."/>
            <person name="Contreras Garrido A."/>
        </authorList>
    </citation>
    <scope>NUCLEOTIDE SEQUENCE [LARGE SCALE GENOMIC DNA]</scope>
</reference>
<dbReference type="InterPro" id="IPR052072">
    <property type="entry name" value="Vascular_dev_regulator"/>
</dbReference>
<evidence type="ECO:0000259" key="1">
    <source>
        <dbReference type="PROSITE" id="PS51126"/>
    </source>
</evidence>
<gene>
    <name evidence="2" type="ORF">TAV2_LOCUS20881</name>
</gene>
<dbReference type="PANTHER" id="PTHR16027">
    <property type="entry name" value="DILUTE DOMAIN-CONTAINING PROTEIN YPR089W"/>
    <property type="match status" value="1"/>
</dbReference>
<dbReference type="Pfam" id="PF01843">
    <property type="entry name" value="DIL"/>
    <property type="match status" value="1"/>
</dbReference>